<dbReference type="RefSeq" id="WP_253863734.1">
    <property type="nucleotide sequence ID" value="NZ_BAAALN010000005.1"/>
</dbReference>
<feature type="domain" description="HTH cro/C1-type" evidence="2">
    <location>
        <begin position="13"/>
        <end position="68"/>
    </location>
</feature>
<gene>
    <name evidence="3" type="ORF">GCM10009676_14930</name>
</gene>
<evidence type="ECO:0000256" key="1">
    <source>
        <dbReference type="ARBA" id="ARBA00023125"/>
    </source>
</evidence>
<evidence type="ECO:0000313" key="3">
    <source>
        <dbReference type="EMBL" id="GAA1232699.1"/>
    </source>
</evidence>
<dbReference type="InterPro" id="IPR010982">
    <property type="entry name" value="Lambda_DNA-bd_dom_sf"/>
</dbReference>
<keyword evidence="4" id="KW-1185">Reference proteome</keyword>
<keyword evidence="1" id="KW-0238">DNA-binding</keyword>
<dbReference type="PROSITE" id="PS50943">
    <property type="entry name" value="HTH_CROC1"/>
    <property type="match status" value="1"/>
</dbReference>
<dbReference type="CDD" id="cd00093">
    <property type="entry name" value="HTH_XRE"/>
    <property type="match status" value="1"/>
</dbReference>
<dbReference type="InterPro" id="IPR001387">
    <property type="entry name" value="Cro/C1-type_HTH"/>
</dbReference>
<dbReference type="SMART" id="SM00530">
    <property type="entry name" value="HTH_XRE"/>
    <property type="match status" value="1"/>
</dbReference>
<protein>
    <submittedName>
        <fullName evidence="3">Helix-turn-helix transcriptional regulator</fullName>
    </submittedName>
</protein>
<dbReference type="Gene3D" id="1.10.260.40">
    <property type="entry name" value="lambda repressor-like DNA-binding domains"/>
    <property type="match status" value="1"/>
</dbReference>
<accession>A0ABP4GVU4</accession>
<sequence length="407" mass="44293">MSDDDTTHIGRRIREVRAWRGMSIRAAAELAGLTHGYLAQIERGEKPVSMRQTLEGVARALRVAPTELTGLPWTMSGVQTSEPHAAVSAVEDALAEVELGERPEGVDPRPFPALAQDVDRLANELHQSGDYAAQGELLPPLLYELHAAYVDQPARRRDVLLALMDTYHRATLMTKNLGIRGLPSLAAHHARRVADELDAPVWHAMAVYLRTLAAGSAGRARQHTLAVRAADELRPQLDNSDAAQVYGMLQLHAALAMASQGRGDETRDHLAEAETLAGRMDAEVGDFGGLYFGRANVGVWRVSLHTELGEGGRVAELARGVHAEALPSRVRRAMYHADLGRALAGQRATREQSIDALVTAEQIAPQRIRNNLLVRETVSDLLSRARRDAGGRELRGLAWRMGVAPVG</sequence>
<comment type="caution">
    <text evidence="3">The sequence shown here is derived from an EMBL/GenBank/DDBJ whole genome shotgun (WGS) entry which is preliminary data.</text>
</comment>
<dbReference type="PANTHER" id="PTHR46797:SF1">
    <property type="entry name" value="METHYLPHOSPHONATE SYNTHASE"/>
    <property type="match status" value="1"/>
</dbReference>
<dbReference type="InterPro" id="IPR050807">
    <property type="entry name" value="TransReg_Diox_bact_type"/>
</dbReference>
<dbReference type="Proteomes" id="UP001500653">
    <property type="component" value="Unassembled WGS sequence"/>
</dbReference>
<proteinExistence type="predicted"/>
<dbReference type="EMBL" id="BAAALN010000005">
    <property type="protein sequence ID" value="GAA1232699.1"/>
    <property type="molecule type" value="Genomic_DNA"/>
</dbReference>
<dbReference type="PANTHER" id="PTHR46797">
    <property type="entry name" value="HTH-TYPE TRANSCRIPTIONAL REGULATOR"/>
    <property type="match status" value="1"/>
</dbReference>
<organism evidence="3 4">
    <name type="scientific">Prauserella halophila</name>
    <dbReference type="NCBI Taxonomy" id="185641"/>
    <lineage>
        <taxon>Bacteria</taxon>
        <taxon>Bacillati</taxon>
        <taxon>Actinomycetota</taxon>
        <taxon>Actinomycetes</taxon>
        <taxon>Pseudonocardiales</taxon>
        <taxon>Pseudonocardiaceae</taxon>
        <taxon>Prauserella</taxon>
    </lineage>
</organism>
<reference evidence="4" key="1">
    <citation type="journal article" date="2019" name="Int. J. Syst. Evol. Microbiol.">
        <title>The Global Catalogue of Microorganisms (GCM) 10K type strain sequencing project: providing services to taxonomists for standard genome sequencing and annotation.</title>
        <authorList>
            <consortium name="The Broad Institute Genomics Platform"/>
            <consortium name="The Broad Institute Genome Sequencing Center for Infectious Disease"/>
            <person name="Wu L."/>
            <person name="Ma J."/>
        </authorList>
    </citation>
    <scope>NUCLEOTIDE SEQUENCE [LARGE SCALE GENOMIC DNA]</scope>
    <source>
        <strain evidence="4">JCM 13023</strain>
    </source>
</reference>
<dbReference type="SUPFAM" id="SSF47413">
    <property type="entry name" value="lambda repressor-like DNA-binding domains"/>
    <property type="match status" value="1"/>
</dbReference>
<evidence type="ECO:0000313" key="4">
    <source>
        <dbReference type="Proteomes" id="UP001500653"/>
    </source>
</evidence>
<evidence type="ECO:0000259" key="2">
    <source>
        <dbReference type="PROSITE" id="PS50943"/>
    </source>
</evidence>
<name>A0ABP4GVU4_9PSEU</name>
<dbReference type="Pfam" id="PF13560">
    <property type="entry name" value="HTH_31"/>
    <property type="match status" value="1"/>
</dbReference>